<dbReference type="PROSITE" id="PS50878">
    <property type="entry name" value="RT_POL"/>
    <property type="match status" value="1"/>
</dbReference>
<reference evidence="3" key="3">
    <citation type="submission" date="2025-09" db="UniProtKB">
        <authorList>
            <consortium name="Ensembl"/>
        </authorList>
    </citation>
    <scope>IDENTIFICATION</scope>
</reference>
<dbReference type="InterPro" id="IPR000477">
    <property type="entry name" value="RT_dom"/>
</dbReference>
<dbReference type="SUPFAM" id="SSF56219">
    <property type="entry name" value="DNase I-like"/>
    <property type="match status" value="1"/>
</dbReference>
<keyword evidence="1" id="KW-0732">Signal</keyword>
<evidence type="ECO:0000259" key="2">
    <source>
        <dbReference type="PROSITE" id="PS50878"/>
    </source>
</evidence>
<dbReference type="InterPro" id="IPR036691">
    <property type="entry name" value="Endo/exonu/phosph_ase_sf"/>
</dbReference>
<proteinExistence type="predicted"/>
<keyword evidence="4" id="KW-1185">Reference proteome</keyword>
<dbReference type="GeneTree" id="ENSGT01030000234565"/>
<evidence type="ECO:0000313" key="4">
    <source>
        <dbReference type="Proteomes" id="UP000694395"/>
    </source>
</evidence>
<dbReference type="Ensembl" id="ENSOMYT00000135158.1">
    <property type="protein sequence ID" value="ENSOMYP00000132333.1"/>
    <property type="gene ID" value="ENSOMYG00000058260.1"/>
</dbReference>
<sequence length="1063" mass="118674">MPLLNVNMPCPLLFWLVFIGLFHCRASSPAHYTLSNLLVPPPTHAMRSPGLNDVSRDNISLFITQYLGLPPLYSHPTLPLSVHYTLMLFYRPQKPHFTLCSRRSKRPILIAFSRTLFLLLLCSSGDVEVNPGPAVPSSTPIPQALSFDDFCNRNSLGFMHVNIRSLFPKFVLFTALAHSANPDVLAVSESWLRKTTKNSDILIPNYNIFRQDRTAKGGGVAIYCKDSLQSSVLLSRSVPKQFELLLLKIHLSKNKSLTVAACYRPPSARSCALDTICELIAPHLSSELVLLGDLNWNMLNTPAILQSKLDALNLTQIINEPTRYLPKALNTGTLIDIILTNLPSKYTSAVFNQDLSDHCLIACIRNGSAVKRPPLITVKCSLKHFSEQAFLIDLNFKKFRTRNRYSPWFSPDLTALNQHKNILWRSALASNSPCDMQLFREARNHYTQAVRKAKASFFKQKFASCNTNSKKFWDTVKSMENKNTSSQLPTALKIGNTVTTDKSTIIENFNKHFSTAGHAFHLATPTPVNSTAPPTTTRPSLPHFSFSQICSADVLNELQNLDPYKSAGLDNLDPFFLKLSAKIVATPITSLFNLSFVSSEIPKDWKAAAVIPLFKGGDTLDPNCYRPISILPCLSKVFESQVNKQITDHFESHHTFSAMQSGFRAGHGCTSATLKVLNDILTAIDKKHYCAAVFIDLAKAFDSVNHHILIGRLDSLGFSNDCLAWFTNYFSNRVQCVKSEGLLSGPLAVSMGVPQGSILGPTLFSVYFNEVALAAGESLIHLYADDTILYTSVPSLDTVLTTLQASFNAIQLSFRGLQLLLNTSTTKCMLFNRSLPVPTRLSNITTLDGSGLEYVDNYKYLGVWLDCKLSFQTHIKHLQSKVKSRIGFLFRNKASFTHAAKHTLVKLTILPILDFGDVIYKIASNTLLNKLDAVYHSAIRFVTKAPYTTHHYDLYALVGWPSLHTRRQTHWLHVIYKTLLGKVPPYLSSLITIASPTCSTRSSRYISLVTPKTNSFFGRLSFQFSAANDWNELQKSLKLETLISLTSFKHQLSEQLTDYCTCT</sequence>
<organism evidence="3 4">
    <name type="scientific">Oncorhynchus mykiss</name>
    <name type="common">Rainbow trout</name>
    <name type="synonym">Salmo gairdneri</name>
    <dbReference type="NCBI Taxonomy" id="8022"/>
    <lineage>
        <taxon>Eukaryota</taxon>
        <taxon>Metazoa</taxon>
        <taxon>Chordata</taxon>
        <taxon>Craniata</taxon>
        <taxon>Vertebrata</taxon>
        <taxon>Euteleostomi</taxon>
        <taxon>Actinopterygii</taxon>
        <taxon>Neopterygii</taxon>
        <taxon>Teleostei</taxon>
        <taxon>Protacanthopterygii</taxon>
        <taxon>Salmoniformes</taxon>
        <taxon>Salmonidae</taxon>
        <taxon>Salmoninae</taxon>
        <taxon>Oncorhynchus</taxon>
    </lineage>
</organism>
<evidence type="ECO:0000256" key="1">
    <source>
        <dbReference type="SAM" id="SignalP"/>
    </source>
</evidence>
<dbReference type="PANTHER" id="PTHR47510:SF3">
    <property type="entry name" value="ENDO_EXONUCLEASE_PHOSPHATASE DOMAIN-CONTAINING PROTEIN"/>
    <property type="match status" value="1"/>
</dbReference>
<dbReference type="GO" id="GO:0003824">
    <property type="term" value="F:catalytic activity"/>
    <property type="evidence" value="ECO:0007669"/>
    <property type="project" value="InterPro"/>
</dbReference>
<reference evidence="3" key="1">
    <citation type="submission" date="2020-07" db="EMBL/GenBank/DDBJ databases">
        <title>A long reads based de novo assembly of the rainbow trout Arlee double haploid line genome.</title>
        <authorList>
            <person name="Gao G."/>
            <person name="Palti Y."/>
        </authorList>
    </citation>
    <scope>NUCLEOTIDE SEQUENCE [LARGE SCALE GENOMIC DNA]</scope>
</reference>
<feature type="domain" description="Reverse transcriptase" evidence="2">
    <location>
        <begin position="594"/>
        <end position="865"/>
    </location>
</feature>
<accession>A0A8K9XG61</accession>
<reference evidence="3" key="2">
    <citation type="submission" date="2025-08" db="UniProtKB">
        <authorList>
            <consortium name="Ensembl"/>
        </authorList>
    </citation>
    <scope>IDENTIFICATION</scope>
</reference>
<dbReference type="InterPro" id="IPR043502">
    <property type="entry name" value="DNA/RNA_pol_sf"/>
</dbReference>
<dbReference type="Gene3D" id="3.60.10.10">
    <property type="entry name" value="Endonuclease/exonuclease/phosphatase"/>
    <property type="match status" value="1"/>
</dbReference>
<name>A0A8K9XG61_ONCMY</name>
<dbReference type="Pfam" id="PF03372">
    <property type="entry name" value="Exo_endo_phos"/>
    <property type="match status" value="1"/>
</dbReference>
<dbReference type="PANTHER" id="PTHR47510">
    <property type="entry name" value="REVERSE TRANSCRIPTASE DOMAIN-CONTAINING PROTEIN"/>
    <property type="match status" value="1"/>
</dbReference>
<dbReference type="Pfam" id="PF00078">
    <property type="entry name" value="RVT_1"/>
    <property type="match status" value="1"/>
</dbReference>
<dbReference type="SUPFAM" id="SSF56672">
    <property type="entry name" value="DNA/RNA polymerases"/>
    <property type="match status" value="1"/>
</dbReference>
<feature type="chain" id="PRO_5035449110" description="Reverse transcriptase domain-containing protein" evidence="1">
    <location>
        <begin position="27"/>
        <end position="1063"/>
    </location>
</feature>
<dbReference type="InterPro" id="IPR005135">
    <property type="entry name" value="Endo/exonuclease/phosphatase"/>
</dbReference>
<protein>
    <recommendedName>
        <fullName evidence="2">Reverse transcriptase domain-containing protein</fullName>
    </recommendedName>
</protein>
<evidence type="ECO:0000313" key="3">
    <source>
        <dbReference type="Ensembl" id="ENSOMYP00000132333.1"/>
    </source>
</evidence>
<feature type="signal peptide" evidence="1">
    <location>
        <begin position="1"/>
        <end position="26"/>
    </location>
</feature>
<dbReference type="CDD" id="cd01650">
    <property type="entry name" value="RT_nLTR_like"/>
    <property type="match status" value="1"/>
</dbReference>
<dbReference type="Proteomes" id="UP000694395">
    <property type="component" value="Chromosome 3"/>
</dbReference>
<dbReference type="AlphaFoldDB" id="A0A8K9XG61"/>